<organism evidence="1 2">
    <name type="scientific">Dyella choica</name>
    <dbReference type="NCBI Taxonomy" id="1927959"/>
    <lineage>
        <taxon>Bacteria</taxon>
        <taxon>Pseudomonadati</taxon>
        <taxon>Pseudomonadota</taxon>
        <taxon>Gammaproteobacteria</taxon>
        <taxon>Lysobacterales</taxon>
        <taxon>Rhodanobacteraceae</taxon>
        <taxon>Dyella</taxon>
    </lineage>
</organism>
<keyword evidence="2" id="KW-1185">Reference proteome</keyword>
<sequence>MATPYPDVLDPERVGTYPAKSKSGGGYVWDAVLEYRVWCCPARGAPDEFDGDDYYYAFDSYAEAQEFSSSAQGADEVLALILQCEYIDEPEPGQYLHVKEERITEWPVLFLSRPRRTHRTIPDFFAPDAPANRLDILRGIGE</sequence>
<dbReference type="RefSeq" id="WP_126683900.1">
    <property type="nucleotide sequence ID" value="NZ_RYYV01000004.1"/>
</dbReference>
<dbReference type="Proteomes" id="UP000274358">
    <property type="component" value="Unassembled WGS sequence"/>
</dbReference>
<protein>
    <submittedName>
        <fullName evidence="1">GCN5 family acetyltransferase</fullName>
    </submittedName>
</protein>
<comment type="caution">
    <text evidence="1">The sequence shown here is derived from an EMBL/GenBank/DDBJ whole genome shotgun (WGS) entry which is preliminary data.</text>
</comment>
<name>A0A432M7U8_9GAMM</name>
<reference evidence="1 2" key="1">
    <citation type="submission" date="2018-12" db="EMBL/GenBank/DDBJ databases">
        <title>Dyella dinghuensis sp. nov. DHOA06 and Dyella choica sp. nov. 4M-K27, isolated from forest soil.</title>
        <authorList>
            <person name="Qiu L.-H."/>
            <person name="Gao Z.-H."/>
        </authorList>
    </citation>
    <scope>NUCLEOTIDE SEQUENCE [LARGE SCALE GENOMIC DNA]</scope>
    <source>
        <strain evidence="1 2">4M-K27</strain>
    </source>
</reference>
<gene>
    <name evidence="1" type="ORF">EKH80_06330</name>
</gene>
<dbReference type="AlphaFoldDB" id="A0A432M7U8"/>
<dbReference type="OrthoDB" id="194151at2"/>
<keyword evidence="1" id="KW-0808">Transferase</keyword>
<dbReference type="GO" id="GO:0016740">
    <property type="term" value="F:transferase activity"/>
    <property type="evidence" value="ECO:0007669"/>
    <property type="project" value="UniProtKB-KW"/>
</dbReference>
<proteinExistence type="predicted"/>
<evidence type="ECO:0000313" key="2">
    <source>
        <dbReference type="Proteomes" id="UP000274358"/>
    </source>
</evidence>
<accession>A0A432M7U8</accession>
<evidence type="ECO:0000313" key="1">
    <source>
        <dbReference type="EMBL" id="RUL77505.1"/>
    </source>
</evidence>
<dbReference type="EMBL" id="RYYV01000004">
    <property type="protein sequence ID" value="RUL77505.1"/>
    <property type="molecule type" value="Genomic_DNA"/>
</dbReference>